<comment type="pathway">
    <text evidence="9">Sulfur metabolism; glutathione metabolism.</text>
</comment>
<reference evidence="12 13" key="1">
    <citation type="submission" date="2024-09" db="EMBL/GenBank/DDBJ databases">
        <authorList>
            <person name="Sun Q."/>
            <person name="Mori K."/>
        </authorList>
    </citation>
    <scope>NUCLEOTIDE SEQUENCE [LARGE SCALE GENOMIC DNA]</scope>
    <source>
        <strain evidence="12 13">TBRC 2205</strain>
    </source>
</reference>
<dbReference type="EC" id="2.3.2.2" evidence="9"/>
<dbReference type="Gene3D" id="1.10.246.130">
    <property type="match status" value="1"/>
</dbReference>
<dbReference type="PRINTS" id="PR01210">
    <property type="entry name" value="GGTRANSPTASE"/>
</dbReference>
<comment type="PTM">
    <text evidence="9">Cleaved by autocatalysis into a large and a small subunit.</text>
</comment>
<dbReference type="Gene3D" id="3.60.20.40">
    <property type="match status" value="1"/>
</dbReference>
<evidence type="ECO:0000256" key="1">
    <source>
        <dbReference type="ARBA" id="ARBA00001049"/>
    </source>
</evidence>
<feature type="signal peptide" evidence="11">
    <location>
        <begin position="1"/>
        <end position="26"/>
    </location>
</feature>
<dbReference type="SUPFAM" id="SSF56235">
    <property type="entry name" value="N-terminal nucleophile aminohydrolases (Ntn hydrolases)"/>
    <property type="match status" value="1"/>
</dbReference>
<keyword evidence="5 9" id="KW-0378">Hydrolase</keyword>
<dbReference type="InterPro" id="IPR043137">
    <property type="entry name" value="GGT_ssub_C"/>
</dbReference>
<organism evidence="12 13">
    <name type="scientific">Plantactinospora siamensis</name>
    <dbReference type="NCBI Taxonomy" id="555372"/>
    <lineage>
        <taxon>Bacteria</taxon>
        <taxon>Bacillati</taxon>
        <taxon>Actinomycetota</taxon>
        <taxon>Actinomycetes</taxon>
        <taxon>Micromonosporales</taxon>
        <taxon>Micromonosporaceae</taxon>
        <taxon>Plantactinospora</taxon>
    </lineage>
</organism>
<evidence type="ECO:0000256" key="6">
    <source>
        <dbReference type="ARBA" id="ARBA00023145"/>
    </source>
</evidence>
<evidence type="ECO:0000256" key="3">
    <source>
        <dbReference type="ARBA" id="ARBA00009381"/>
    </source>
</evidence>
<dbReference type="PANTHER" id="PTHR43199:SF1">
    <property type="entry name" value="GLUTATHIONE HYDROLASE PROENZYME"/>
    <property type="match status" value="1"/>
</dbReference>
<comment type="caution">
    <text evidence="12">The sequence shown here is derived from an EMBL/GenBank/DDBJ whole genome shotgun (WGS) entry which is preliminary data.</text>
</comment>
<dbReference type="InterPro" id="IPR051792">
    <property type="entry name" value="GGT_bact"/>
</dbReference>
<keyword evidence="11" id="KW-0732">Signal</keyword>
<evidence type="ECO:0000313" key="13">
    <source>
        <dbReference type="Proteomes" id="UP001589894"/>
    </source>
</evidence>
<evidence type="ECO:0000256" key="9">
    <source>
        <dbReference type="RuleBase" id="RU368036"/>
    </source>
</evidence>
<comment type="similarity">
    <text evidence="3 9">Belongs to the gamma-glutamyltransferase family.</text>
</comment>
<dbReference type="InterPro" id="IPR000101">
    <property type="entry name" value="GGT_peptidase"/>
</dbReference>
<comment type="catalytic activity">
    <reaction evidence="8 9">
        <text>an N-terminal (5-L-glutamyl)-[peptide] + an alpha-amino acid = 5-L-glutamyl amino acid + an N-terminal L-alpha-aminoacyl-[peptide]</text>
        <dbReference type="Rhea" id="RHEA:23904"/>
        <dbReference type="Rhea" id="RHEA-COMP:9780"/>
        <dbReference type="Rhea" id="RHEA-COMP:9795"/>
        <dbReference type="ChEBI" id="CHEBI:77644"/>
        <dbReference type="ChEBI" id="CHEBI:78597"/>
        <dbReference type="ChEBI" id="CHEBI:78599"/>
        <dbReference type="ChEBI" id="CHEBI:78608"/>
        <dbReference type="EC" id="2.3.2.2"/>
    </reaction>
</comment>
<accession>A0ABV6P0P5</accession>
<keyword evidence="9" id="KW-0317">Glutathione biosynthesis</keyword>
<feature type="region of interest" description="Disordered" evidence="10">
    <location>
        <begin position="488"/>
        <end position="509"/>
    </location>
</feature>
<evidence type="ECO:0000256" key="4">
    <source>
        <dbReference type="ARBA" id="ARBA00022679"/>
    </source>
</evidence>
<keyword evidence="7 9" id="KW-0012">Acyltransferase</keyword>
<dbReference type="InterPro" id="IPR029055">
    <property type="entry name" value="Ntn_hydrolases_N"/>
</dbReference>
<dbReference type="Pfam" id="PF01019">
    <property type="entry name" value="G_glu_transpept"/>
    <property type="match status" value="1"/>
</dbReference>
<keyword evidence="6 9" id="KW-0865">Zymogen</keyword>
<dbReference type="EC" id="3.4.19.13" evidence="9"/>
<evidence type="ECO:0000256" key="8">
    <source>
        <dbReference type="ARBA" id="ARBA00047417"/>
    </source>
</evidence>
<dbReference type="Proteomes" id="UP001589894">
    <property type="component" value="Unassembled WGS sequence"/>
</dbReference>
<evidence type="ECO:0000256" key="5">
    <source>
        <dbReference type="ARBA" id="ARBA00022801"/>
    </source>
</evidence>
<dbReference type="RefSeq" id="WP_377341327.1">
    <property type="nucleotide sequence ID" value="NZ_JBHLUE010000017.1"/>
</dbReference>
<evidence type="ECO:0000256" key="10">
    <source>
        <dbReference type="SAM" id="MobiDB-lite"/>
    </source>
</evidence>
<sequence>MRKRRGFSLVTLTVCALVAAPTAAVAGPAVTGRAGAAGGGAANATRAGTAGAARADRAATGAVQKQATAVGHGGAVATVDLDATRSGLEVLRRGGNAVDAAVAAAATLGVTEPFSSGIGGGGFFVYYDARSHRVSTLDGREAAPATATDKLFVDPATGKAYSFNEARVSGLSVGTPGTLATWQEALRRWGTRSLGRSLQPAIGVASRGFTVDETFRSQVADNAADFGQFTSTRALYLPGGQPPAVGSTFRNPDLARTYAEIARRGTDAFYRGDIGRDVVRTVQHPPVAADPAPGWAYPIRPGALTARDLADYRVRRPAPTHVDYRGLDVYGMATPSSGGSTVGEALNILERSDLRHLDATQALHRYLEASALAFADRNRYVGDDTPRPLLNQLLSDGFAGERACAIDPTRALPKPVAPGVPDGSYGGCPTVSGGAFGGNEQHTTNLTVADRWGNVVECTLTIEQTGGNAMVVPGRGFLLNNELTDFNFTPTQGDAPDPNLPGPGKRPRSSISPTIVLRDGRPFLAVGSPGGSTIITTVLQILLGRLDLGLDLPAAIAAPRASQRNTATVSAEPAFIDSAQGRALAALGHAFTSTPEIGAATGIEFLGHGRLLAAAEPVRRGGGSAAVVR</sequence>
<comment type="subunit">
    <text evidence="9">This enzyme consists of two polypeptide chains, which are synthesized in precursor form from a single polypeptide.</text>
</comment>
<dbReference type="PANTHER" id="PTHR43199">
    <property type="entry name" value="GLUTATHIONE HYDROLASE"/>
    <property type="match status" value="1"/>
</dbReference>
<protein>
    <recommendedName>
        <fullName evidence="9">Glutathione hydrolase proenzyme</fullName>
        <ecNumber evidence="9">2.3.2.2</ecNumber>
        <ecNumber evidence="9">3.4.19.13</ecNumber>
    </recommendedName>
    <component>
        <recommendedName>
            <fullName evidence="9">Glutathione hydrolase large chain</fullName>
        </recommendedName>
    </component>
    <component>
        <recommendedName>
            <fullName evidence="9">Glutathione hydrolase small chain</fullName>
        </recommendedName>
    </component>
</protein>
<dbReference type="GO" id="GO:0103068">
    <property type="term" value="F:leukotriene C4 gamma-glutamyl transferase activity"/>
    <property type="evidence" value="ECO:0007669"/>
    <property type="project" value="UniProtKB-EC"/>
</dbReference>
<evidence type="ECO:0000256" key="2">
    <source>
        <dbReference type="ARBA" id="ARBA00001089"/>
    </source>
</evidence>
<evidence type="ECO:0000256" key="11">
    <source>
        <dbReference type="SAM" id="SignalP"/>
    </source>
</evidence>
<name>A0ABV6P0P5_9ACTN</name>
<dbReference type="EMBL" id="JBHLUE010000017">
    <property type="protein sequence ID" value="MFC0566544.1"/>
    <property type="molecule type" value="Genomic_DNA"/>
</dbReference>
<feature type="chain" id="PRO_5046555505" description="Glutathione hydrolase proenzyme" evidence="11">
    <location>
        <begin position="27"/>
        <end position="629"/>
    </location>
</feature>
<proteinExistence type="inferred from homology"/>
<dbReference type="InterPro" id="IPR043138">
    <property type="entry name" value="GGT_lsub"/>
</dbReference>
<keyword evidence="13" id="KW-1185">Reference proteome</keyword>
<comment type="catalytic activity">
    <reaction evidence="1 9">
        <text>an S-substituted glutathione + H2O = an S-substituted L-cysteinylglycine + L-glutamate</text>
        <dbReference type="Rhea" id="RHEA:59468"/>
        <dbReference type="ChEBI" id="CHEBI:15377"/>
        <dbReference type="ChEBI" id="CHEBI:29985"/>
        <dbReference type="ChEBI" id="CHEBI:90779"/>
        <dbReference type="ChEBI" id="CHEBI:143103"/>
        <dbReference type="EC" id="3.4.19.13"/>
    </reaction>
</comment>
<evidence type="ECO:0000313" key="12">
    <source>
        <dbReference type="EMBL" id="MFC0566544.1"/>
    </source>
</evidence>
<keyword evidence="4 9" id="KW-0808">Transferase</keyword>
<evidence type="ECO:0000256" key="7">
    <source>
        <dbReference type="ARBA" id="ARBA00023315"/>
    </source>
</evidence>
<comment type="catalytic activity">
    <reaction evidence="2 9">
        <text>glutathione + H2O = L-cysteinylglycine + L-glutamate</text>
        <dbReference type="Rhea" id="RHEA:28807"/>
        <dbReference type="ChEBI" id="CHEBI:15377"/>
        <dbReference type="ChEBI" id="CHEBI:29985"/>
        <dbReference type="ChEBI" id="CHEBI:57925"/>
        <dbReference type="ChEBI" id="CHEBI:61694"/>
        <dbReference type="EC" id="3.4.19.13"/>
    </reaction>
</comment>
<gene>
    <name evidence="12" type="primary">ggt</name>
    <name evidence="12" type="ORF">ACFFHU_20690</name>
</gene>
<dbReference type="NCBIfam" id="TIGR00066">
    <property type="entry name" value="g_glut_trans"/>
    <property type="match status" value="1"/>
</dbReference>